<dbReference type="PROSITE" id="PS51858">
    <property type="entry name" value="PPPDE"/>
    <property type="match status" value="1"/>
</dbReference>
<organism evidence="6 7">
    <name type="scientific">Phyllotreta striolata</name>
    <name type="common">Striped flea beetle</name>
    <name type="synonym">Crioceris striolata</name>
    <dbReference type="NCBI Taxonomy" id="444603"/>
    <lineage>
        <taxon>Eukaryota</taxon>
        <taxon>Metazoa</taxon>
        <taxon>Ecdysozoa</taxon>
        <taxon>Arthropoda</taxon>
        <taxon>Hexapoda</taxon>
        <taxon>Insecta</taxon>
        <taxon>Pterygota</taxon>
        <taxon>Neoptera</taxon>
        <taxon>Endopterygota</taxon>
        <taxon>Coleoptera</taxon>
        <taxon>Polyphaga</taxon>
        <taxon>Cucujiformia</taxon>
        <taxon>Chrysomeloidea</taxon>
        <taxon>Chrysomelidae</taxon>
        <taxon>Galerucinae</taxon>
        <taxon>Alticini</taxon>
        <taxon>Phyllotreta</taxon>
    </lineage>
</organism>
<dbReference type="PANTHER" id="PTHR12378:SF7">
    <property type="entry name" value="DESUMOYLATING ISOPEPTIDASE 1"/>
    <property type="match status" value="1"/>
</dbReference>
<dbReference type="EMBL" id="OU900098">
    <property type="protein sequence ID" value="CAG9862350.1"/>
    <property type="molecule type" value="Genomic_DNA"/>
</dbReference>
<sequence>MSTSVLLLAYKSESESTFKWFFNRAIEVEAPQWHLSILVYNFEYSYTSKGITVQQTHEKPTEITYMDYTDISKNELDHYVNIILPGYGWIKENYDSIERNCQHFIHVMIDFLQVDEPIPNYCLDEKRLCQKLSPIDDHVSSKTNQNCEPNSSHKNLLQTQGQHTSHQRSPLWEPQFHHHFLSDYSSYLSQAWLHLQRNYQHLQYYCEYYTAQPMYKINVVSSSIVNEKKDYNSC</sequence>
<feature type="domain" description="PPPDE" evidence="5">
    <location>
        <begin position="3"/>
        <end position="137"/>
    </location>
</feature>
<dbReference type="Pfam" id="PF05903">
    <property type="entry name" value="Peptidase_C97"/>
    <property type="match status" value="1"/>
</dbReference>
<evidence type="ECO:0000256" key="2">
    <source>
        <dbReference type="ARBA" id="ARBA00022670"/>
    </source>
</evidence>
<dbReference type="Gene3D" id="3.90.1720.30">
    <property type="entry name" value="PPPDE domains"/>
    <property type="match status" value="1"/>
</dbReference>
<feature type="compositionally biased region" description="Polar residues" evidence="4">
    <location>
        <begin position="141"/>
        <end position="160"/>
    </location>
</feature>
<accession>A0A9N9XUD1</accession>
<gene>
    <name evidence="6" type="ORF">PHYEVI_LOCUS8665</name>
</gene>
<proteinExistence type="inferred from homology"/>
<evidence type="ECO:0000256" key="1">
    <source>
        <dbReference type="ARBA" id="ARBA00008140"/>
    </source>
</evidence>
<dbReference type="InterPro" id="IPR042266">
    <property type="entry name" value="PPPDE_sf"/>
</dbReference>
<comment type="similarity">
    <text evidence="1">Belongs to the DeSI family.</text>
</comment>
<dbReference type="AlphaFoldDB" id="A0A9N9XUD1"/>
<feature type="region of interest" description="Disordered" evidence="4">
    <location>
        <begin position="140"/>
        <end position="160"/>
    </location>
</feature>
<keyword evidence="2" id="KW-0645">Protease</keyword>
<dbReference type="PANTHER" id="PTHR12378">
    <property type="entry name" value="DESUMOYLATING ISOPEPTIDASE"/>
    <property type="match status" value="1"/>
</dbReference>
<evidence type="ECO:0000313" key="7">
    <source>
        <dbReference type="Proteomes" id="UP001153712"/>
    </source>
</evidence>
<dbReference type="GO" id="GO:0070646">
    <property type="term" value="P:protein modification by small protein removal"/>
    <property type="evidence" value="ECO:0007669"/>
    <property type="project" value="TreeGrafter"/>
</dbReference>
<dbReference type="Proteomes" id="UP001153712">
    <property type="component" value="Chromosome 5"/>
</dbReference>
<dbReference type="OrthoDB" id="21221at2759"/>
<dbReference type="InterPro" id="IPR008580">
    <property type="entry name" value="PPPDE_dom"/>
</dbReference>
<evidence type="ECO:0000256" key="3">
    <source>
        <dbReference type="ARBA" id="ARBA00022801"/>
    </source>
</evidence>
<evidence type="ECO:0000256" key="4">
    <source>
        <dbReference type="SAM" id="MobiDB-lite"/>
    </source>
</evidence>
<name>A0A9N9XUD1_PHYSR</name>
<evidence type="ECO:0000259" key="5">
    <source>
        <dbReference type="PROSITE" id="PS51858"/>
    </source>
</evidence>
<keyword evidence="3" id="KW-0378">Hydrolase</keyword>
<dbReference type="GO" id="GO:0008233">
    <property type="term" value="F:peptidase activity"/>
    <property type="evidence" value="ECO:0007669"/>
    <property type="project" value="UniProtKB-KW"/>
</dbReference>
<reference evidence="6" key="1">
    <citation type="submission" date="2022-01" db="EMBL/GenBank/DDBJ databases">
        <authorList>
            <person name="King R."/>
        </authorList>
    </citation>
    <scope>NUCLEOTIDE SEQUENCE</scope>
</reference>
<evidence type="ECO:0000313" key="6">
    <source>
        <dbReference type="EMBL" id="CAG9862350.1"/>
    </source>
</evidence>
<dbReference type="GO" id="GO:0006508">
    <property type="term" value="P:proteolysis"/>
    <property type="evidence" value="ECO:0007669"/>
    <property type="project" value="UniProtKB-KW"/>
</dbReference>
<protein>
    <recommendedName>
        <fullName evidence="5">PPPDE domain-containing protein</fullName>
    </recommendedName>
</protein>
<keyword evidence="7" id="KW-1185">Reference proteome</keyword>